<dbReference type="InterPro" id="IPR033712">
    <property type="entry name" value="Pumilio_RNA-bd"/>
</dbReference>
<evidence type="ECO:0000259" key="5">
    <source>
        <dbReference type="PROSITE" id="PS50303"/>
    </source>
</evidence>
<feature type="region of interest" description="Disordered" evidence="4">
    <location>
        <begin position="364"/>
        <end position="390"/>
    </location>
</feature>
<dbReference type="AlphaFoldDB" id="A0A6A5U8X1"/>
<evidence type="ECO:0000313" key="6">
    <source>
        <dbReference type="EMBL" id="KAF1961168.1"/>
    </source>
</evidence>
<dbReference type="InterPro" id="IPR016024">
    <property type="entry name" value="ARM-type_fold"/>
</dbReference>
<feature type="compositionally biased region" description="Polar residues" evidence="4">
    <location>
        <begin position="64"/>
        <end position="89"/>
    </location>
</feature>
<organism evidence="6 7">
    <name type="scientific">Byssothecium circinans</name>
    <dbReference type="NCBI Taxonomy" id="147558"/>
    <lineage>
        <taxon>Eukaryota</taxon>
        <taxon>Fungi</taxon>
        <taxon>Dikarya</taxon>
        <taxon>Ascomycota</taxon>
        <taxon>Pezizomycotina</taxon>
        <taxon>Dothideomycetes</taxon>
        <taxon>Pleosporomycetidae</taxon>
        <taxon>Pleosporales</taxon>
        <taxon>Massarineae</taxon>
        <taxon>Massarinaceae</taxon>
        <taxon>Byssothecium</taxon>
    </lineage>
</organism>
<dbReference type="OrthoDB" id="668540at2759"/>
<evidence type="ECO:0000256" key="2">
    <source>
        <dbReference type="ARBA" id="ARBA00024893"/>
    </source>
</evidence>
<dbReference type="Proteomes" id="UP000800035">
    <property type="component" value="Unassembled WGS sequence"/>
</dbReference>
<dbReference type="InterPro" id="IPR011989">
    <property type="entry name" value="ARM-like"/>
</dbReference>
<feature type="compositionally biased region" description="Polar residues" evidence="4">
    <location>
        <begin position="863"/>
        <end position="882"/>
    </location>
</feature>
<dbReference type="InterPro" id="IPR033133">
    <property type="entry name" value="PUM-HD"/>
</dbReference>
<dbReference type="EMBL" id="ML976981">
    <property type="protein sequence ID" value="KAF1961168.1"/>
    <property type="molecule type" value="Genomic_DNA"/>
</dbReference>
<feature type="repeat" description="Pumilio" evidence="3">
    <location>
        <begin position="556"/>
        <end position="591"/>
    </location>
</feature>
<dbReference type="InterPro" id="IPR001313">
    <property type="entry name" value="Pumilio_RNA-bd_rpt"/>
</dbReference>
<feature type="repeat" description="Pumilio" evidence="3">
    <location>
        <begin position="664"/>
        <end position="699"/>
    </location>
</feature>
<feature type="region of interest" description="Disordered" evidence="4">
    <location>
        <begin position="1"/>
        <end position="151"/>
    </location>
</feature>
<reference evidence="6" key="1">
    <citation type="journal article" date="2020" name="Stud. Mycol.">
        <title>101 Dothideomycetes genomes: a test case for predicting lifestyles and emergence of pathogens.</title>
        <authorList>
            <person name="Haridas S."/>
            <person name="Albert R."/>
            <person name="Binder M."/>
            <person name="Bloem J."/>
            <person name="Labutti K."/>
            <person name="Salamov A."/>
            <person name="Andreopoulos B."/>
            <person name="Baker S."/>
            <person name="Barry K."/>
            <person name="Bills G."/>
            <person name="Bluhm B."/>
            <person name="Cannon C."/>
            <person name="Castanera R."/>
            <person name="Culley D."/>
            <person name="Daum C."/>
            <person name="Ezra D."/>
            <person name="Gonzalez J."/>
            <person name="Henrissat B."/>
            <person name="Kuo A."/>
            <person name="Liang C."/>
            <person name="Lipzen A."/>
            <person name="Lutzoni F."/>
            <person name="Magnuson J."/>
            <person name="Mondo S."/>
            <person name="Nolan M."/>
            <person name="Ohm R."/>
            <person name="Pangilinan J."/>
            <person name="Park H.-J."/>
            <person name="Ramirez L."/>
            <person name="Alfaro M."/>
            <person name="Sun H."/>
            <person name="Tritt A."/>
            <person name="Yoshinaga Y."/>
            <person name="Zwiers L.-H."/>
            <person name="Turgeon B."/>
            <person name="Goodwin S."/>
            <person name="Spatafora J."/>
            <person name="Crous P."/>
            <person name="Grigoriev I."/>
        </authorList>
    </citation>
    <scope>NUCLEOTIDE SEQUENCE</scope>
    <source>
        <strain evidence="6">CBS 675.92</strain>
    </source>
</reference>
<feature type="compositionally biased region" description="Polar residues" evidence="4">
    <location>
        <begin position="364"/>
        <end position="387"/>
    </location>
</feature>
<feature type="domain" description="PUM-HD" evidence="5">
    <location>
        <begin position="499"/>
        <end position="840"/>
    </location>
</feature>
<evidence type="ECO:0000256" key="4">
    <source>
        <dbReference type="SAM" id="MobiDB-lite"/>
    </source>
</evidence>
<dbReference type="GO" id="GO:0003730">
    <property type="term" value="F:mRNA 3'-UTR binding"/>
    <property type="evidence" value="ECO:0007669"/>
    <property type="project" value="TreeGrafter"/>
</dbReference>
<keyword evidence="1" id="KW-0677">Repeat</keyword>
<protein>
    <submittedName>
        <fullName evidence="6">ARM repeat-containing protein</fullName>
    </submittedName>
</protein>
<sequence>MNNRASNALNGADSERTSHSTLGWGGTIWNTNGLHSGFGSVARESSRPRENSAYGEPIEGKTGSGSLVPSSETDNWSSNRSRWGDSSTGIPHGRSSGVSPARKRSIAQPEPSQPFSDSSQSTFFPVPRQTAVGQAPVAKPTKPMLDPTSTNFTSARRTDALATNAFANFGFGQVDASSRLDASTGSWPDAASVHSPTDDRRSVANSEYYPSSNTPSRSGSLPPSRHGNEPIQFGQSVESYPRFAQPGQRAHASFSAANGRAFQERSASIQSDTMQMLSKFHLEQDPDPGTMSHRPSISMNNSFSPSMNGASLARDHYPDQQSLARTDETGYLNTGSFTPNNYANAYLNGQTNNPSIAFRQNVFDNHSHSAPNGTGVRQSPYYSNTHTPPAFDHLYPSKSMEQTLANNNNFAHLQNKLQGYVQQDRRGFVNPNQMHAPNLQQYIATQQLRANLPFQYSVPANLPMHILPPSVMPAVPTFAPMEPPKGPRGDASTTDYGAMSSQLLNFKRDSKINKRIDLQQIYGHIVEFSGDQHGSRFIQQKLESANSEEKDKVFRELQENALQLMQDVFGNYVIQKFFEHGDQTQKKYLANRMKGHVLDLTCGMYGCRVVQKALEYVLVDQQAMIVKELEKDVLKCVKDSNGNHVIQKVIDKVPVEYIGNVIEAFRGQVGSLAANSFGCRVVQRLLEKCPEPQRRFIMAELHAEGPKLFSDQYGNYVTQHVLEYGLPEDRTKVIEGVMAQLLFFSKHKFASNVVEKCLIYGTDAQSREIMLTFTQKNEKGENMLHTLIKDGFGNYVIQKMMDRLIRSDYDELCSIMKPELEKAKKCISSKQIAAVEKKLHRFDRFDSPSNEAAPTENPPTPPLTSAAQSPRSCSLPSANISTVDEPVHTSPKNKNLPTPPGIVDIVSIDPEHSS</sequence>
<feature type="compositionally biased region" description="Polar residues" evidence="4">
    <location>
        <begin position="203"/>
        <end position="221"/>
    </location>
</feature>
<dbReference type="Gene3D" id="1.25.10.10">
    <property type="entry name" value="Leucine-rich Repeat Variant"/>
    <property type="match status" value="1"/>
</dbReference>
<dbReference type="PANTHER" id="PTHR12537">
    <property type="entry name" value="RNA BINDING PROTEIN PUMILIO-RELATED"/>
    <property type="match status" value="1"/>
</dbReference>
<gene>
    <name evidence="6" type="ORF">CC80DRAFT_513128</name>
</gene>
<dbReference type="PROSITE" id="PS50302">
    <property type="entry name" value="PUM"/>
    <property type="match status" value="6"/>
</dbReference>
<accession>A0A6A5U8X1</accession>
<evidence type="ECO:0000256" key="3">
    <source>
        <dbReference type="PROSITE-ProRule" id="PRU00317"/>
    </source>
</evidence>
<proteinExistence type="predicted"/>
<dbReference type="GO" id="GO:0000288">
    <property type="term" value="P:nuclear-transcribed mRNA catabolic process, deadenylation-dependent decay"/>
    <property type="evidence" value="ECO:0007669"/>
    <property type="project" value="TreeGrafter"/>
</dbReference>
<dbReference type="SMART" id="SM00025">
    <property type="entry name" value="Pumilio"/>
    <property type="match status" value="8"/>
</dbReference>
<dbReference type="GO" id="GO:0005737">
    <property type="term" value="C:cytoplasm"/>
    <property type="evidence" value="ECO:0007669"/>
    <property type="project" value="TreeGrafter"/>
</dbReference>
<feature type="repeat" description="Pumilio" evidence="3">
    <location>
        <begin position="592"/>
        <end position="627"/>
    </location>
</feature>
<dbReference type="PROSITE" id="PS50303">
    <property type="entry name" value="PUM_HD"/>
    <property type="match status" value="1"/>
</dbReference>
<dbReference type="CDD" id="cd07920">
    <property type="entry name" value="Pumilio"/>
    <property type="match status" value="1"/>
</dbReference>
<dbReference type="Pfam" id="PF00806">
    <property type="entry name" value="PUF"/>
    <property type="match status" value="8"/>
</dbReference>
<feature type="repeat" description="Pumilio" evidence="3">
    <location>
        <begin position="520"/>
        <end position="555"/>
    </location>
</feature>
<name>A0A6A5U8X1_9PLEO</name>
<feature type="repeat" description="Pumilio" evidence="3">
    <location>
        <begin position="700"/>
        <end position="735"/>
    </location>
</feature>
<feature type="region of interest" description="Disordered" evidence="4">
    <location>
        <begin position="843"/>
        <end position="914"/>
    </location>
</feature>
<feature type="region of interest" description="Disordered" evidence="4">
    <location>
        <begin position="178"/>
        <end position="232"/>
    </location>
</feature>
<keyword evidence="7" id="KW-1185">Reference proteome</keyword>
<feature type="repeat" description="Pumilio" evidence="3">
    <location>
        <begin position="628"/>
        <end position="663"/>
    </location>
</feature>
<dbReference type="SUPFAM" id="SSF48371">
    <property type="entry name" value="ARM repeat"/>
    <property type="match status" value="1"/>
</dbReference>
<evidence type="ECO:0000313" key="7">
    <source>
        <dbReference type="Proteomes" id="UP000800035"/>
    </source>
</evidence>
<feature type="compositionally biased region" description="Polar residues" evidence="4">
    <location>
        <begin position="113"/>
        <end position="123"/>
    </location>
</feature>
<evidence type="ECO:0000256" key="1">
    <source>
        <dbReference type="ARBA" id="ARBA00022737"/>
    </source>
</evidence>
<dbReference type="PANTHER" id="PTHR12537:SF12">
    <property type="entry name" value="MATERNAL PROTEIN PUMILIO"/>
    <property type="match status" value="1"/>
</dbReference>
<comment type="function">
    <text evidence="2">RNA-binding nucleolar protein required for pre-rRNA processing. Involved in production of 18S rRNA and assembly of small ribosomal subunit.</text>
</comment>